<protein>
    <recommendedName>
        <fullName evidence="2">Band 7 domain-containing protein</fullName>
    </recommendedName>
</protein>
<name>A0A381X1V1_9ZZZZ</name>
<dbReference type="InterPro" id="IPR036013">
    <property type="entry name" value="Band_7/SPFH_dom_sf"/>
</dbReference>
<sequence>MITENKMQAPNGIVVLLALIVVTGILVYSIVADIRDNFQIGFLGLICILSLPVVGVLCAGFFTVNPNEGRVLQFFGRYIGTVQDPGLRWANPFYTKERVSLRVRNFETSKLKVNDNRGNPIEIAAVVVWKVIDTAEAVFEVDDYINYVHVQSEAAVRNLATNYPYDAFEENEVSMVGHLPEISEHLKQENQDRLAKAGIEIIESRISHLAYSPEIAQAMLRRQQASAVIAARRKIVEGAVGMVEHALEELAAKEVLELDEERKASMVSNLLVVLCSETETQPVVNTGSLYS</sequence>
<dbReference type="AlphaFoldDB" id="A0A381X1V1"/>
<reference evidence="3" key="1">
    <citation type="submission" date="2018-05" db="EMBL/GenBank/DDBJ databases">
        <authorList>
            <person name="Lanie J.A."/>
            <person name="Ng W.-L."/>
            <person name="Kazmierczak K.M."/>
            <person name="Andrzejewski T.M."/>
            <person name="Davidsen T.M."/>
            <person name="Wayne K.J."/>
            <person name="Tettelin H."/>
            <person name="Glass J.I."/>
            <person name="Rusch D."/>
            <person name="Podicherti R."/>
            <person name="Tsui H.-C.T."/>
            <person name="Winkler M.E."/>
        </authorList>
    </citation>
    <scope>NUCLEOTIDE SEQUENCE</scope>
</reference>
<feature type="transmembrane region" description="Helical" evidence="1">
    <location>
        <begin position="38"/>
        <end position="64"/>
    </location>
</feature>
<evidence type="ECO:0000256" key="1">
    <source>
        <dbReference type="SAM" id="Phobius"/>
    </source>
</evidence>
<evidence type="ECO:0000313" key="3">
    <source>
        <dbReference type="EMBL" id="SVA58528.1"/>
    </source>
</evidence>
<feature type="domain" description="Band 7" evidence="2">
    <location>
        <begin position="59"/>
        <end position="223"/>
    </location>
</feature>
<dbReference type="EMBL" id="UINC01013567">
    <property type="protein sequence ID" value="SVA58528.1"/>
    <property type="molecule type" value="Genomic_DNA"/>
</dbReference>
<dbReference type="InterPro" id="IPR001107">
    <property type="entry name" value="Band_7"/>
</dbReference>
<dbReference type="SMART" id="SM00244">
    <property type="entry name" value="PHB"/>
    <property type="match status" value="1"/>
</dbReference>
<dbReference type="PANTHER" id="PTHR43446:SF1">
    <property type="entry name" value="BAND 7 DOMAIN-CONTAINING PROTEIN"/>
    <property type="match status" value="1"/>
</dbReference>
<proteinExistence type="predicted"/>
<evidence type="ECO:0000259" key="2">
    <source>
        <dbReference type="SMART" id="SM00244"/>
    </source>
</evidence>
<dbReference type="Gene3D" id="3.30.479.30">
    <property type="entry name" value="Band 7 domain"/>
    <property type="match status" value="1"/>
</dbReference>
<organism evidence="3">
    <name type="scientific">marine metagenome</name>
    <dbReference type="NCBI Taxonomy" id="408172"/>
    <lineage>
        <taxon>unclassified sequences</taxon>
        <taxon>metagenomes</taxon>
        <taxon>ecological metagenomes</taxon>
    </lineage>
</organism>
<gene>
    <name evidence="3" type="ORF">METZ01_LOCUS111382</name>
</gene>
<dbReference type="PANTHER" id="PTHR43446">
    <property type="entry name" value="MEMBRANE PROTEIN-RELATED"/>
    <property type="match status" value="1"/>
</dbReference>
<dbReference type="CDD" id="cd03402">
    <property type="entry name" value="SPFH_like_u2"/>
    <property type="match status" value="1"/>
</dbReference>
<keyword evidence="1" id="KW-0812">Transmembrane</keyword>
<accession>A0A381X1V1</accession>
<feature type="transmembrane region" description="Helical" evidence="1">
    <location>
        <begin position="12"/>
        <end position="32"/>
    </location>
</feature>
<dbReference type="SUPFAM" id="SSF117892">
    <property type="entry name" value="Band 7/SPFH domain"/>
    <property type="match status" value="1"/>
</dbReference>
<keyword evidence="1" id="KW-0472">Membrane</keyword>
<keyword evidence="1" id="KW-1133">Transmembrane helix</keyword>
<dbReference type="Pfam" id="PF01145">
    <property type="entry name" value="Band_7"/>
    <property type="match status" value="1"/>
</dbReference>